<dbReference type="PANTHER" id="PTHR42760:SF115">
    <property type="entry name" value="3-OXOACYL-[ACYL-CARRIER-PROTEIN] REDUCTASE FABG"/>
    <property type="match status" value="1"/>
</dbReference>
<dbReference type="SUPFAM" id="SSF51735">
    <property type="entry name" value="NAD(P)-binding Rossmann-fold domains"/>
    <property type="match status" value="1"/>
</dbReference>
<dbReference type="NCBIfam" id="NF006074">
    <property type="entry name" value="PRK08220.1"/>
    <property type="match status" value="1"/>
</dbReference>
<comment type="caution">
    <text evidence="1">The sequence shown here is derived from an EMBL/GenBank/DDBJ whole genome shotgun (WGS) entry which is preliminary data.</text>
</comment>
<dbReference type="PANTHER" id="PTHR42760">
    <property type="entry name" value="SHORT-CHAIN DEHYDROGENASES/REDUCTASES FAMILY MEMBER"/>
    <property type="match status" value="1"/>
</dbReference>
<dbReference type="PRINTS" id="PR01397">
    <property type="entry name" value="DHBDHDRGNASE"/>
</dbReference>
<dbReference type="EC" id="1.3.1.28" evidence="1"/>
<reference evidence="1 2" key="1">
    <citation type="submission" date="2024-09" db="EMBL/GenBank/DDBJ databases">
        <authorList>
            <person name="Lee S.D."/>
        </authorList>
    </citation>
    <scope>NUCLEOTIDE SEQUENCE [LARGE SCALE GENOMIC DNA]</scope>
    <source>
        <strain evidence="1 2">N1-1</strain>
    </source>
</reference>
<dbReference type="EMBL" id="JBHEZX010000004">
    <property type="protein sequence ID" value="MFC1409707.1"/>
    <property type="molecule type" value="Genomic_DNA"/>
</dbReference>
<gene>
    <name evidence="1" type="ORF">ACEZDG_10480</name>
</gene>
<keyword evidence="1" id="KW-0560">Oxidoreductase</keyword>
<dbReference type="Proteomes" id="UP001592582">
    <property type="component" value="Unassembled WGS sequence"/>
</dbReference>
<dbReference type="PROSITE" id="PS00061">
    <property type="entry name" value="ADH_SHORT"/>
    <property type="match status" value="1"/>
</dbReference>
<dbReference type="GO" id="GO:0008667">
    <property type="term" value="F:2,3-dihydro-2,3-dihydroxybenzoate dehydrogenase activity"/>
    <property type="evidence" value="ECO:0007669"/>
    <property type="project" value="UniProtKB-EC"/>
</dbReference>
<keyword evidence="2" id="KW-1185">Reference proteome</keyword>
<dbReference type="InterPro" id="IPR020904">
    <property type="entry name" value="Sc_DH/Rdtase_CS"/>
</dbReference>
<name>A0ABV6V7K8_9ACTN</name>
<accession>A0ABV6V7K8</accession>
<dbReference type="NCBIfam" id="TIGR04316">
    <property type="entry name" value="dhbA_paeA"/>
    <property type="match status" value="1"/>
</dbReference>
<dbReference type="InterPro" id="IPR036291">
    <property type="entry name" value="NAD(P)-bd_dom_sf"/>
</dbReference>
<dbReference type="Gene3D" id="3.40.50.720">
    <property type="entry name" value="NAD(P)-binding Rossmann-like Domain"/>
    <property type="match status" value="1"/>
</dbReference>
<evidence type="ECO:0000313" key="2">
    <source>
        <dbReference type="Proteomes" id="UP001592582"/>
    </source>
</evidence>
<dbReference type="PRINTS" id="PR00080">
    <property type="entry name" value="SDRFAMILY"/>
</dbReference>
<dbReference type="InterPro" id="IPR003560">
    <property type="entry name" value="DHB_DH"/>
</dbReference>
<organism evidence="1 2">
    <name type="scientific">Streptacidiphilus alkalitolerans</name>
    <dbReference type="NCBI Taxonomy" id="3342712"/>
    <lineage>
        <taxon>Bacteria</taxon>
        <taxon>Bacillati</taxon>
        <taxon>Actinomycetota</taxon>
        <taxon>Actinomycetes</taxon>
        <taxon>Kitasatosporales</taxon>
        <taxon>Streptomycetaceae</taxon>
        <taxon>Streptacidiphilus</taxon>
    </lineage>
</organism>
<sequence>MENKVALVTGAAGGIGEAVVRVLAERGAIVAALDRDELRLNDVVDRMKAEGLTVRAFAVDVTSSNEVEAVVAQVEEDLGPLDYLVNAAGVLRLSEATVLTDADWALTFAVNTTGVFFVSRAVVNRMVTRCRGAVVTVASNAAGTARVEMSAYAASKAAATMFTKCLGLEVARYGIRCNLVAPGSTDTPMLAAMFQPGGPGPAASIRGNADAYRVGIPLGRLAAPRNVADAVVFLLSDQAAHITMHDLTVDGGAALGV</sequence>
<protein>
    <submittedName>
        <fullName evidence="1">2,3-dihydro-2,3-dihydroxybenzoate dehydrogenase</fullName>
        <ecNumber evidence="1">1.3.1.28</ecNumber>
    </submittedName>
</protein>
<dbReference type="Pfam" id="PF00106">
    <property type="entry name" value="adh_short"/>
    <property type="match status" value="1"/>
</dbReference>
<dbReference type="InterPro" id="IPR002347">
    <property type="entry name" value="SDR_fam"/>
</dbReference>
<proteinExistence type="predicted"/>
<evidence type="ECO:0000313" key="1">
    <source>
        <dbReference type="EMBL" id="MFC1409707.1"/>
    </source>
</evidence>